<dbReference type="PANTHER" id="PTHR11893">
    <property type="entry name" value="INNEXIN"/>
    <property type="match status" value="1"/>
</dbReference>
<evidence type="ECO:0000256" key="1">
    <source>
        <dbReference type="ARBA" id="ARBA00004651"/>
    </source>
</evidence>
<keyword evidence="8 9" id="KW-0407">Ion channel</keyword>
<protein>
    <recommendedName>
        <fullName evidence="9">Innexin</fullName>
    </recommendedName>
</protein>
<evidence type="ECO:0000313" key="10">
    <source>
        <dbReference type="EMBL" id="AFC34060.1"/>
    </source>
</evidence>
<comment type="function">
    <text evidence="9">Structural component of the gap junctions.</text>
</comment>
<evidence type="ECO:0000256" key="2">
    <source>
        <dbReference type="ARBA" id="ARBA00022448"/>
    </source>
</evidence>
<keyword evidence="2 9" id="KW-0813">Transport</keyword>
<feature type="transmembrane region" description="Helical" evidence="9">
    <location>
        <begin position="105"/>
        <end position="127"/>
    </location>
</feature>
<feature type="transmembrane region" description="Helical" evidence="9">
    <location>
        <begin position="290"/>
        <end position="310"/>
    </location>
</feature>
<keyword evidence="4 9" id="KW-0812">Transmembrane</keyword>
<feature type="transmembrane region" description="Helical" evidence="9">
    <location>
        <begin position="212"/>
        <end position="231"/>
    </location>
</feature>
<organism evidence="10">
    <name type="scientific">Hirudo verbana</name>
    <dbReference type="NCBI Taxonomy" id="311461"/>
    <lineage>
        <taxon>Eukaryota</taxon>
        <taxon>Metazoa</taxon>
        <taxon>Spiralia</taxon>
        <taxon>Lophotrochozoa</taxon>
        <taxon>Annelida</taxon>
        <taxon>Clitellata</taxon>
        <taxon>Hirudinea</taxon>
        <taxon>Hirudinida</taxon>
        <taxon>Hirudiniformes</taxon>
        <taxon>Hirudinidae</taxon>
        <taxon>Hirudo</taxon>
    </lineage>
</organism>
<evidence type="ECO:0000256" key="4">
    <source>
        <dbReference type="ARBA" id="ARBA00022692"/>
    </source>
</evidence>
<keyword evidence="6 9" id="KW-0406">Ion transport</keyword>
<keyword evidence="7 9" id="KW-0472">Membrane</keyword>
<evidence type="ECO:0000256" key="9">
    <source>
        <dbReference type="RuleBase" id="RU010713"/>
    </source>
</evidence>
<comment type="subcellular location">
    <subcellularLocation>
        <location evidence="1 9">Cell membrane</location>
        <topology evidence="1 9">Multi-pass membrane protein</topology>
    </subcellularLocation>
</comment>
<keyword evidence="3" id="KW-1003">Cell membrane</keyword>
<dbReference type="GO" id="GO:0005886">
    <property type="term" value="C:plasma membrane"/>
    <property type="evidence" value="ECO:0007669"/>
    <property type="project" value="UniProtKB-SubCell"/>
</dbReference>
<feature type="transmembrane region" description="Helical" evidence="9">
    <location>
        <begin position="30"/>
        <end position="48"/>
    </location>
</feature>
<dbReference type="GO" id="GO:0034220">
    <property type="term" value="P:monoatomic ion transmembrane transport"/>
    <property type="evidence" value="ECO:0007669"/>
    <property type="project" value="UniProtKB-KW"/>
</dbReference>
<reference evidence="10" key="1">
    <citation type="journal article" date="2012" name="Dev. Genes Evol.">
        <title>The medicinal leech genome encodes 21 innexin genes: different combinations are expressed by identified central neurons.</title>
        <authorList>
            <person name="Kandarian B."/>
            <person name="Sethi J."/>
            <person name="Wu A."/>
            <person name="Baker M."/>
            <person name="Yazdani N."/>
            <person name="Kym E."/>
            <person name="Sanchez A."/>
            <person name="Edsall L."/>
            <person name="Gaasterland T."/>
            <person name="Macagno E."/>
        </authorList>
    </citation>
    <scope>NUCLEOTIDE SEQUENCE</scope>
</reference>
<evidence type="ECO:0000256" key="7">
    <source>
        <dbReference type="ARBA" id="ARBA00023136"/>
    </source>
</evidence>
<dbReference type="Pfam" id="PF00876">
    <property type="entry name" value="Innexin"/>
    <property type="match status" value="1"/>
</dbReference>
<sequence>MDRLFKSVSSIREIKFRMDDDYVDRLSRQYTVVILICFGFLVSTKQFVGKPITCWCPAQFTSSHRDYTDAVCWFSNTYFLPLEDELKADHLSIHTNIRMISYYQWIPLILIFQALLAFVPCLLWRFVNKRSGVNMAAIMDAARHCSQAHYLEIREKAIRYIVNQMDRYLLAQREYRTGCVVRIKHVIAKFCCFVGGKLYGNYLISCYMVIKVLYLINALGQIFLLEAFLKIDFHLYGVHVMERLARGMDWSHSDKFPRVTLCEFEIRQHSRMHNYIVQCALTINLFNEKLFIFVWFWYVFLAFITAVNALRWLFRSLYWPGHVQYLRKQLRAFDATQREAGILAKFAENYLRRDGMFIIRLIGNNMGEVVAGEVICGLWNNYSMERRSIAEKSGRKALNKASRTTSGAHRMEVV</sequence>
<accession>H9C4P9</accession>
<comment type="similarity">
    <text evidence="9">Belongs to the pannexin family.</text>
</comment>
<evidence type="ECO:0000256" key="6">
    <source>
        <dbReference type="ARBA" id="ARBA00023065"/>
    </source>
</evidence>
<gene>
    <name evidence="9" type="primary">inx</name>
</gene>
<dbReference type="PANTHER" id="PTHR11893:SF36">
    <property type="entry name" value="INNEXIN-5"/>
    <property type="match status" value="1"/>
</dbReference>
<keyword evidence="5 9" id="KW-1133">Transmembrane helix</keyword>
<evidence type="ECO:0000256" key="5">
    <source>
        <dbReference type="ARBA" id="ARBA00022989"/>
    </source>
</evidence>
<dbReference type="GO" id="GO:0005921">
    <property type="term" value="C:gap junction"/>
    <property type="evidence" value="ECO:0007669"/>
    <property type="project" value="UniProtKB-UniRule"/>
</dbReference>
<dbReference type="AlphaFoldDB" id="H9C4P9"/>
<dbReference type="PROSITE" id="PS51013">
    <property type="entry name" value="PANNEXIN"/>
    <property type="match status" value="1"/>
</dbReference>
<dbReference type="PRINTS" id="PR01262">
    <property type="entry name" value="INNEXIN"/>
</dbReference>
<proteinExistence type="evidence at transcript level"/>
<evidence type="ECO:0000256" key="3">
    <source>
        <dbReference type="ARBA" id="ARBA00022475"/>
    </source>
</evidence>
<evidence type="ECO:0000256" key="8">
    <source>
        <dbReference type="ARBA" id="ARBA00023303"/>
    </source>
</evidence>
<dbReference type="EMBL" id="JQ231005">
    <property type="protein sequence ID" value="AFC34060.1"/>
    <property type="molecule type" value="mRNA"/>
</dbReference>
<name>H9C4P9_9ANNE</name>
<dbReference type="InterPro" id="IPR000990">
    <property type="entry name" value="Innexin"/>
</dbReference>